<feature type="active site" description="Glycyl thioester intermediate" evidence="2">
    <location>
        <position position="1420"/>
    </location>
</feature>
<keyword evidence="6" id="KW-1185">Reference proteome</keyword>
<proteinExistence type="predicted"/>
<sequence>MEPWLRQAVDVVEHQLSSNRAGVLYENVGAHACDAATGGAIFWSGLALAQLGQKVLGVAASSPVLPRCIGIAAVAASSAAALQFSSLPRELYGDLHESVQQRTAWAKTWGRTRSTIQRRLDDTVEAPYPIYMVMGVICFKMLGGRMRSIAPSHYANLGAFHLKKASLPATEAYANSAESMVIQEFGRLFGCHTCGVKRNIKFHADHMPPKAFAKRANESFVRKLFGQKVAFRFYPQCAPCSNKQAHVVKFQQQKLRTHFSSLRLYHTTGIWLILLCSGGIYVGESSFQDIRPTPTVVENVEPSRFTNKPDAQDLLSALRELRRGDAPLTKEERLRFHVLKSIDQRETLIYQLNALILCTPAQESLLQLVARPPELAKPAIAGTLRMQKSATPDGPTVNYREATRIAQQLAADLQIAGIQCVEALVEWMLEAGAKAANPPPFLWRGQNYMQKMYSDLDFAESELRLRGVQLDCYTQHNPLLLQPDQKLGRALAAQSIILEMLGISKSEGNAVVHMKSPSLAVVVVQVPSLEQNAPEDPPDENADDSLTADQMILRDPDDIDERSSNQDEGYNDQDDSAEPRTEETPSRQETGESERFVDPELDSEYGEEDHRDADDVNQSNHAPSPTYGSEDDFEDAGSPQKEKSAQPQDDENEGALPPAQSAVVADDEAHGDLVAILDESMSEYRWNKTPQDVPAEETPAPSTAEVLAGDTPNQTEDGRGDDENEVDSGSPNAEVNKQEPTTPQATEGPAVESPAKKNEIDSSTDSGNAQQAVSSNELLRQTLSQHAGLILLEGELAAAIAWGDEQLGFLDAAAPAEAACKESLVNLMATSGILSSADQLSHFLSGNFKPLLATTTWSQGRLIVNSVFKLVGDELEQKIAEAIEDGAEVEAEDLVESINSGLSRVHASWWSLTNATVSFHRKISAVDVKQPTIGDTPTQLARVFAIIRPFVTALTHEKQVQACYSIVSSIEQHRVSVRDLAPWLDPAGKALLLGCEALFTDLDQSSDMESFPKLTIVCARDAPVQTSLAVLRTHLAATKLPHFVIYPFFQSTFGEKIVDGAHVEEGEGKGPLKEWFNLVVTDLSSRWMIKSTTMSGKLILEDHKLSCPGGLDEKALQAGCMLEWEAADGTVSSRTVVKCIDNATVMLDRPVQERLNLEADNVRVLWRQHEFVVFVEASDSYWLNDQTEDSQNNQDTLRFLGWLLANVIRHHVQVDITFCDLFWQLLLRPDLVLTLDDIESFDPALHESLAKLAKMPHDNFSAFLDMEGLSTDMSFREYVAAHLQERFGEKSSFAWQMDAIRRGFASVYELERLEELRMTAADLKSVVCASQRDVDFDVRVVFRTVEDPELVKSPPLRTALWKVISELNLSEKRRLVKFVTGVDALPPRGSEFFRVEMPFTAATPDDYERLMLMLPQAHTCDNTLELPNYMQALCHTRGYDKANWPAEGQRQLEELVRKKLCDAMDYAGGYGLDGTNNVSTALASRPKSAAAAAQDSCESLDLPGLDDEGGDDTAASPVATAADVEKTDVAGALPALTSPATKPKAVDDESYGDNDWEEEAL</sequence>
<dbReference type="SMART" id="SM00119">
    <property type="entry name" value="HECTc"/>
    <property type="match status" value="1"/>
</dbReference>
<dbReference type="PROSITE" id="PS50237">
    <property type="entry name" value="HECT"/>
    <property type="match status" value="1"/>
</dbReference>
<gene>
    <name evidence="5" type="ORF">N0F65_004284</name>
</gene>
<feature type="region of interest" description="Disordered" evidence="3">
    <location>
        <begin position="1499"/>
        <end position="1561"/>
    </location>
</feature>
<dbReference type="PANTHER" id="PTHR38585">
    <property type="entry name" value="TRANSMEMBRANE PROTEIN"/>
    <property type="match status" value="1"/>
</dbReference>
<reference evidence="5" key="2">
    <citation type="journal article" date="2023" name="Microbiol Resour">
        <title>Decontamination and Annotation of the Draft Genome Sequence of the Oomycete Lagenidium giganteum ARSEF 373.</title>
        <authorList>
            <person name="Morgan W.R."/>
            <person name="Tartar A."/>
        </authorList>
    </citation>
    <scope>NUCLEOTIDE SEQUENCE</scope>
    <source>
        <strain evidence="5">ARSEF 373</strain>
    </source>
</reference>
<keyword evidence="1 2" id="KW-0833">Ubl conjugation pathway</keyword>
<evidence type="ECO:0000259" key="4">
    <source>
        <dbReference type="PROSITE" id="PS50237"/>
    </source>
</evidence>
<feature type="compositionally biased region" description="Basic and acidic residues" evidence="3">
    <location>
        <begin position="577"/>
        <end position="598"/>
    </location>
</feature>
<reference evidence="5" key="1">
    <citation type="submission" date="2022-11" db="EMBL/GenBank/DDBJ databases">
        <authorList>
            <person name="Morgan W.R."/>
            <person name="Tartar A."/>
        </authorList>
    </citation>
    <scope>NUCLEOTIDE SEQUENCE</scope>
    <source>
        <strain evidence="5">ARSEF 373</strain>
    </source>
</reference>
<dbReference type="GO" id="GO:0004842">
    <property type="term" value="F:ubiquitin-protein transferase activity"/>
    <property type="evidence" value="ECO:0007669"/>
    <property type="project" value="InterPro"/>
</dbReference>
<dbReference type="Proteomes" id="UP001146120">
    <property type="component" value="Unassembled WGS sequence"/>
</dbReference>
<dbReference type="Gene3D" id="3.90.1750.10">
    <property type="entry name" value="Hect, E3 ligase catalytic domains"/>
    <property type="match status" value="1"/>
</dbReference>
<evidence type="ECO:0000313" key="6">
    <source>
        <dbReference type="Proteomes" id="UP001146120"/>
    </source>
</evidence>
<feature type="compositionally biased region" description="Polar residues" evidence="3">
    <location>
        <begin position="727"/>
        <end position="745"/>
    </location>
</feature>
<dbReference type="InterPro" id="IPR035983">
    <property type="entry name" value="Hect_E3_ubiquitin_ligase"/>
</dbReference>
<dbReference type="EMBL" id="DAKRPA010000011">
    <property type="protein sequence ID" value="DBA04176.1"/>
    <property type="molecule type" value="Genomic_DNA"/>
</dbReference>
<feature type="compositionally biased region" description="Basic and acidic residues" evidence="3">
    <location>
        <begin position="555"/>
        <end position="565"/>
    </location>
</feature>
<dbReference type="Pfam" id="PF00632">
    <property type="entry name" value="HECT"/>
    <property type="match status" value="1"/>
</dbReference>
<comment type="caution">
    <text evidence="5">The sequence shown here is derived from an EMBL/GenBank/DDBJ whole genome shotgun (WGS) entry which is preliminary data.</text>
</comment>
<feature type="region of interest" description="Disordered" evidence="3">
    <location>
        <begin position="555"/>
        <end position="773"/>
    </location>
</feature>
<dbReference type="Gene3D" id="3.30.2410.10">
    <property type="entry name" value="Hect, E3 ligase catalytic domain"/>
    <property type="match status" value="1"/>
</dbReference>
<evidence type="ECO:0000256" key="2">
    <source>
        <dbReference type="PROSITE-ProRule" id="PRU00104"/>
    </source>
</evidence>
<dbReference type="InterPro" id="IPR000569">
    <property type="entry name" value="HECT_dom"/>
</dbReference>
<protein>
    <recommendedName>
        <fullName evidence="4">HECT domain-containing protein</fullName>
    </recommendedName>
</protein>
<feature type="compositionally biased region" description="Acidic residues" evidence="3">
    <location>
        <begin position="1548"/>
        <end position="1561"/>
    </location>
</feature>
<dbReference type="PANTHER" id="PTHR38585:SF1">
    <property type="entry name" value="TRANSMEMBRANE PROTEIN"/>
    <property type="match status" value="1"/>
</dbReference>
<name>A0AAV2ZD20_9STRA</name>
<evidence type="ECO:0000313" key="5">
    <source>
        <dbReference type="EMBL" id="DBA04176.1"/>
    </source>
</evidence>
<evidence type="ECO:0000256" key="3">
    <source>
        <dbReference type="SAM" id="MobiDB-lite"/>
    </source>
</evidence>
<evidence type="ECO:0000256" key="1">
    <source>
        <dbReference type="ARBA" id="ARBA00022786"/>
    </source>
</evidence>
<feature type="domain" description="HECT" evidence="4">
    <location>
        <begin position="1171"/>
        <end position="1429"/>
    </location>
</feature>
<organism evidence="5 6">
    <name type="scientific">Lagenidium giganteum</name>
    <dbReference type="NCBI Taxonomy" id="4803"/>
    <lineage>
        <taxon>Eukaryota</taxon>
        <taxon>Sar</taxon>
        <taxon>Stramenopiles</taxon>
        <taxon>Oomycota</taxon>
        <taxon>Peronosporomycetes</taxon>
        <taxon>Pythiales</taxon>
        <taxon>Pythiaceae</taxon>
    </lineage>
</organism>
<feature type="compositionally biased region" description="Polar residues" evidence="3">
    <location>
        <begin position="616"/>
        <end position="627"/>
    </location>
</feature>
<accession>A0AAV2ZD20</accession>
<dbReference type="SUPFAM" id="SSF56204">
    <property type="entry name" value="Hect, E3 ligase catalytic domain"/>
    <property type="match status" value="1"/>
</dbReference>
<feature type="compositionally biased region" description="Polar residues" evidence="3">
    <location>
        <begin position="761"/>
        <end position="773"/>
    </location>
</feature>